<protein>
    <submittedName>
        <fullName evidence="2">Uncharacterized protein</fullName>
    </submittedName>
</protein>
<dbReference type="InterPro" id="IPR018809">
    <property type="entry name" value="DUF2406"/>
</dbReference>
<gene>
    <name evidence="2" type="ORF">E0L32_009624</name>
</gene>
<sequence>MASTYSQQQPLPSPPSGSQQQYPSQYPPQQQQQQQYYQQQEQQQSPQRPNSGKDRRGSRSFSFHSDKSHKSNPHHKIDLHETAAEKEAKRLHSKADPTLAMNEAEPAAVAAGVKSSLASLREMPQKDAFGNPISDPDRSNPTRSRWERPLDTIRSFEAAIDGGYNRKSYIRSDTDSVANWNRRSSYYGGNNGGARFPQDSYYGGRASSVAPNGQYDWRQQGRDGGYDQQQQYGPYAGGRGQRFSRMNSESQFTPRYAEQNVYPTAANQRSYETVASGSGSGASGGEPAGYQTDPTSSDNSSIERMQAPPKRQEPVNDYGIGFNQSPTYQPSAFTVGVNDATGPPVPQHGYNGPPVPQKDGGRGPGSVLRKEVSPPNDGRPGMGEKRKSWFSKRFSKQ</sequence>
<feature type="compositionally biased region" description="Polar residues" evidence="1">
    <location>
        <begin position="292"/>
        <end position="303"/>
    </location>
</feature>
<dbReference type="EMBL" id="SKBQ01000071">
    <property type="protein sequence ID" value="TPX08920.1"/>
    <property type="molecule type" value="Genomic_DNA"/>
</dbReference>
<evidence type="ECO:0000256" key="1">
    <source>
        <dbReference type="SAM" id="MobiDB-lite"/>
    </source>
</evidence>
<dbReference type="Pfam" id="PF10295">
    <property type="entry name" value="DUF2406"/>
    <property type="match status" value="1"/>
</dbReference>
<dbReference type="PANTHER" id="PTHR28186:SF1">
    <property type="entry name" value="MEIOTICALLY UP-REGULATED GENE 9 PROTEIN"/>
    <property type="match status" value="1"/>
</dbReference>
<dbReference type="Proteomes" id="UP000319257">
    <property type="component" value="Unassembled WGS sequence"/>
</dbReference>
<feature type="compositionally biased region" description="Basic and acidic residues" evidence="1">
    <location>
        <begin position="135"/>
        <end position="149"/>
    </location>
</feature>
<reference evidence="2 3" key="1">
    <citation type="submission" date="2019-06" db="EMBL/GenBank/DDBJ databases">
        <title>Draft genome sequence of the filamentous fungus Phialemoniopsis curvata isolated from diesel fuel.</title>
        <authorList>
            <person name="Varaljay V.A."/>
            <person name="Lyon W.J."/>
            <person name="Crouch A.L."/>
            <person name="Drake C.E."/>
            <person name="Hollomon J.M."/>
            <person name="Nadeau L.J."/>
            <person name="Nunn H.S."/>
            <person name="Stevenson B.S."/>
            <person name="Bojanowski C.L."/>
            <person name="Crookes-Goodson W.J."/>
        </authorList>
    </citation>
    <scope>NUCLEOTIDE SEQUENCE [LARGE SCALE GENOMIC DNA]</scope>
    <source>
        <strain evidence="2 3">D216</strain>
    </source>
</reference>
<dbReference type="InParanoid" id="A0A507AXA6"/>
<feature type="compositionally biased region" description="Low complexity" evidence="1">
    <location>
        <begin position="1"/>
        <end position="47"/>
    </location>
</feature>
<dbReference type="GeneID" id="41977071"/>
<feature type="region of interest" description="Disordered" evidence="1">
    <location>
        <begin position="180"/>
        <end position="242"/>
    </location>
</feature>
<evidence type="ECO:0000313" key="2">
    <source>
        <dbReference type="EMBL" id="TPX08920.1"/>
    </source>
</evidence>
<proteinExistence type="predicted"/>
<feature type="region of interest" description="Disordered" evidence="1">
    <location>
        <begin position="270"/>
        <end position="397"/>
    </location>
</feature>
<accession>A0A507AXA6</accession>
<feature type="region of interest" description="Disordered" evidence="1">
    <location>
        <begin position="118"/>
        <end position="149"/>
    </location>
</feature>
<organism evidence="2 3">
    <name type="scientific">Thyridium curvatum</name>
    <dbReference type="NCBI Taxonomy" id="1093900"/>
    <lineage>
        <taxon>Eukaryota</taxon>
        <taxon>Fungi</taxon>
        <taxon>Dikarya</taxon>
        <taxon>Ascomycota</taxon>
        <taxon>Pezizomycotina</taxon>
        <taxon>Sordariomycetes</taxon>
        <taxon>Sordariomycetidae</taxon>
        <taxon>Thyridiales</taxon>
        <taxon>Thyridiaceae</taxon>
        <taxon>Thyridium</taxon>
    </lineage>
</organism>
<dbReference type="AlphaFoldDB" id="A0A507AXA6"/>
<dbReference type="PANTHER" id="PTHR28186">
    <property type="entry name" value="MEIOTICALLY UP-REGULATED GENE 9 PROTEIN"/>
    <property type="match status" value="1"/>
</dbReference>
<dbReference type="RefSeq" id="XP_030990631.1">
    <property type="nucleotide sequence ID" value="XM_031144609.1"/>
</dbReference>
<name>A0A507AXA6_9PEZI</name>
<feature type="compositionally biased region" description="Polar residues" evidence="1">
    <location>
        <begin position="322"/>
        <end position="332"/>
    </location>
</feature>
<dbReference type="STRING" id="1093900.A0A507AXA6"/>
<dbReference type="OrthoDB" id="5330253at2759"/>
<feature type="compositionally biased region" description="Basic and acidic residues" evidence="1">
    <location>
        <begin position="64"/>
        <end position="95"/>
    </location>
</feature>
<feature type="compositionally biased region" description="Basic residues" evidence="1">
    <location>
        <begin position="388"/>
        <end position="397"/>
    </location>
</feature>
<feature type="compositionally biased region" description="Gly residues" evidence="1">
    <location>
        <begin position="278"/>
        <end position="287"/>
    </location>
</feature>
<keyword evidence="3" id="KW-1185">Reference proteome</keyword>
<evidence type="ECO:0000313" key="3">
    <source>
        <dbReference type="Proteomes" id="UP000319257"/>
    </source>
</evidence>
<comment type="caution">
    <text evidence="2">The sequence shown here is derived from an EMBL/GenBank/DDBJ whole genome shotgun (WGS) entry which is preliminary data.</text>
</comment>
<feature type="region of interest" description="Disordered" evidence="1">
    <location>
        <begin position="1"/>
        <end position="103"/>
    </location>
</feature>